<reference evidence="10 11" key="1">
    <citation type="submission" date="2024-10" db="EMBL/GenBank/DDBJ databases">
        <title>The Natural Products Discovery Center: Release of the First 8490 Sequenced Strains for Exploring Actinobacteria Biosynthetic Diversity.</title>
        <authorList>
            <person name="Kalkreuter E."/>
            <person name="Kautsar S.A."/>
            <person name="Yang D."/>
            <person name="Bader C.D."/>
            <person name="Teijaro C.N."/>
            <person name="Fluegel L."/>
            <person name="Davis C.M."/>
            <person name="Simpson J.R."/>
            <person name="Lauterbach L."/>
            <person name="Steele A.D."/>
            <person name="Gui C."/>
            <person name="Meng S."/>
            <person name="Li G."/>
            <person name="Viehrig K."/>
            <person name="Ye F."/>
            <person name="Su P."/>
            <person name="Kiefer A.F."/>
            <person name="Nichols A."/>
            <person name="Cepeda A.J."/>
            <person name="Yan W."/>
            <person name="Fan B."/>
            <person name="Jiang Y."/>
            <person name="Adhikari A."/>
            <person name="Zheng C.-J."/>
            <person name="Schuster L."/>
            <person name="Cowan T.M."/>
            <person name="Smanski M.J."/>
            <person name="Chevrette M.G."/>
            <person name="De Carvalho L.P.S."/>
            <person name="Shen B."/>
        </authorList>
    </citation>
    <scope>NUCLEOTIDE SEQUENCE [LARGE SCALE GENOMIC DNA]</scope>
    <source>
        <strain evidence="10 11">NPDC049639</strain>
    </source>
</reference>
<feature type="transmembrane region" description="Helical" evidence="7">
    <location>
        <begin position="12"/>
        <end position="37"/>
    </location>
</feature>
<evidence type="ECO:0000256" key="3">
    <source>
        <dbReference type="ARBA" id="ARBA00022475"/>
    </source>
</evidence>
<evidence type="ECO:0000256" key="2">
    <source>
        <dbReference type="ARBA" id="ARBA00022448"/>
    </source>
</evidence>
<feature type="transmembrane region" description="Helical" evidence="7">
    <location>
        <begin position="141"/>
        <end position="166"/>
    </location>
</feature>
<keyword evidence="11" id="KW-1185">Reference proteome</keyword>
<evidence type="ECO:0000313" key="11">
    <source>
        <dbReference type="Proteomes" id="UP001612915"/>
    </source>
</evidence>
<evidence type="ECO:0000256" key="8">
    <source>
        <dbReference type="SAM" id="MobiDB-lite"/>
    </source>
</evidence>
<dbReference type="Pfam" id="PF00528">
    <property type="entry name" value="BPD_transp_1"/>
    <property type="match status" value="1"/>
</dbReference>
<dbReference type="PANTHER" id="PTHR43163">
    <property type="entry name" value="DIPEPTIDE TRANSPORT SYSTEM PERMEASE PROTEIN DPPB-RELATED"/>
    <property type="match status" value="1"/>
</dbReference>
<keyword evidence="4 7" id="KW-0812">Transmembrane</keyword>
<protein>
    <submittedName>
        <fullName evidence="10">ABC transporter permease</fullName>
    </submittedName>
</protein>
<feature type="transmembrane region" description="Helical" evidence="7">
    <location>
        <begin position="108"/>
        <end position="129"/>
    </location>
</feature>
<dbReference type="CDD" id="cd06261">
    <property type="entry name" value="TM_PBP2"/>
    <property type="match status" value="1"/>
</dbReference>
<keyword evidence="6 7" id="KW-0472">Membrane</keyword>
<feature type="transmembrane region" description="Helical" evidence="7">
    <location>
        <begin position="292"/>
        <end position="318"/>
    </location>
</feature>
<name>A0ABW8ALV1_9ACTN</name>
<evidence type="ECO:0000313" key="10">
    <source>
        <dbReference type="EMBL" id="MFI7587345.1"/>
    </source>
</evidence>
<dbReference type="Gene3D" id="1.10.3720.10">
    <property type="entry name" value="MetI-like"/>
    <property type="match status" value="1"/>
</dbReference>
<dbReference type="EMBL" id="JBITLV010000003">
    <property type="protein sequence ID" value="MFI7587345.1"/>
    <property type="molecule type" value="Genomic_DNA"/>
</dbReference>
<gene>
    <name evidence="10" type="ORF">ACIB24_09755</name>
</gene>
<evidence type="ECO:0000256" key="1">
    <source>
        <dbReference type="ARBA" id="ARBA00004651"/>
    </source>
</evidence>
<keyword evidence="5 7" id="KW-1133">Transmembrane helix</keyword>
<dbReference type="Proteomes" id="UP001612915">
    <property type="component" value="Unassembled WGS sequence"/>
</dbReference>
<evidence type="ECO:0000256" key="4">
    <source>
        <dbReference type="ARBA" id="ARBA00022692"/>
    </source>
</evidence>
<dbReference type="Pfam" id="PF19300">
    <property type="entry name" value="BPD_transp_1_N"/>
    <property type="match status" value="1"/>
</dbReference>
<evidence type="ECO:0000256" key="6">
    <source>
        <dbReference type="ARBA" id="ARBA00023136"/>
    </source>
</evidence>
<evidence type="ECO:0000256" key="5">
    <source>
        <dbReference type="ARBA" id="ARBA00022989"/>
    </source>
</evidence>
<dbReference type="RefSeq" id="WP_398278864.1">
    <property type="nucleotide sequence ID" value="NZ_JBITLV010000003.1"/>
</dbReference>
<dbReference type="InterPro" id="IPR045621">
    <property type="entry name" value="BPD_transp_1_N"/>
</dbReference>
<comment type="similarity">
    <text evidence="7">Belongs to the binding-protein-dependent transport system permease family.</text>
</comment>
<feature type="compositionally biased region" description="Basic and acidic residues" evidence="8">
    <location>
        <begin position="342"/>
        <end position="351"/>
    </location>
</feature>
<proteinExistence type="inferred from homology"/>
<feature type="transmembrane region" description="Helical" evidence="7">
    <location>
        <begin position="258"/>
        <end position="280"/>
    </location>
</feature>
<evidence type="ECO:0000256" key="7">
    <source>
        <dbReference type="RuleBase" id="RU363032"/>
    </source>
</evidence>
<keyword evidence="3" id="KW-1003">Cell membrane</keyword>
<dbReference type="InterPro" id="IPR035906">
    <property type="entry name" value="MetI-like_sf"/>
</dbReference>
<feature type="region of interest" description="Disordered" evidence="8">
    <location>
        <begin position="337"/>
        <end position="371"/>
    </location>
</feature>
<dbReference type="PROSITE" id="PS50928">
    <property type="entry name" value="ABC_TM1"/>
    <property type="match status" value="1"/>
</dbReference>
<feature type="domain" description="ABC transmembrane type-1" evidence="9">
    <location>
        <begin position="102"/>
        <end position="327"/>
    </location>
</feature>
<feature type="transmembrane region" description="Helical" evidence="7">
    <location>
        <begin position="200"/>
        <end position="223"/>
    </location>
</feature>
<sequence>MTVNPTTVLRFLVQRLAAAVVLLLVLSFVVFSLAQIAPGDPARAYVGANASNDTVAQARHRLGYDDPFLVQYVRFVGHALSGDLGRSLRTRHPVTTDLAAFLPATAELVFAAFALALLLGTLFAFSGVLRWPGGRLARGVLLVLATAPPFLLAIVGVVVFFGHLGWLPAGGVGDFEDPGPFGAQALDTLLAGQPDAFADALWHLALPALVLSIAPAVAIGRVLRASLDAVLVMDHVRTARSKGLTERRVLLRHVLRNALGPGLSMAGLQLGFMFAGVVVVEQVFSWPGIGNYLAASIPVADFPAIAGVTLVLGTVYVLSNTVVDLLQGLADPRVTAAAARGRGRDGGEGRRRNTRTTRTSRTAPSENSALT</sequence>
<accession>A0ABW8ALV1</accession>
<keyword evidence="2 7" id="KW-0813">Transport</keyword>
<evidence type="ECO:0000259" key="9">
    <source>
        <dbReference type="PROSITE" id="PS50928"/>
    </source>
</evidence>
<dbReference type="PANTHER" id="PTHR43163:SF6">
    <property type="entry name" value="DIPEPTIDE TRANSPORT SYSTEM PERMEASE PROTEIN DPPB-RELATED"/>
    <property type="match status" value="1"/>
</dbReference>
<dbReference type="InterPro" id="IPR000515">
    <property type="entry name" value="MetI-like"/>
</dbReference>
<organism evidence="10 11">
    <name type="scientific">Spongisporangium articulatum</name>
    <dbReference type="NCBI Taxonomy" id="3362603"/>
    <lineage>
        <taxon>Bacteria</taxon>
        <taxon>Bacillati</taxon>
        <taxon>Actinomycetota</taxon>
        <taxon>Actinomycetes</taxon>
        <taxon>Kineosporiales</taxon>
        <taxon>Kineosporiaceae</taxon>
        <taxon>Spongisporangium</taxon>
    </lineage>
</organism>
<dbReference type="SUPFAM" id="SSF161098">
    <property type="entry name" value="MetI-like"/>
    <property type="match status" value="1"/>
</dbReference>
<comment type="caution">
    <text evidence="10">The sequence shown here is derived from an EMBL/GenBank/DDBJ whole genome shotgun (WGS) entry which is preliminary data.</text>
</comment>
<comment type="subcellular location">
    <subcellularLocation>
        <location evidence="1 7">Cell membrane</location>
        <topology evidence="1 7">Multi-pass membrane protein</topology>
    </subcellularLocation>
</comment>